<feature type="transmembrane region" description="Helical" evidence="1">
    <location>
        <begin position="193"/>
        <end position="211"/>
    </location>
</feature>
<evidence type="ECO:0008006" key="4">
    <source>
        <dbReference type="Google" id="ProtNLM"/>
    </source>
</evidence>
<feature type="transmembrane region" description="Helical" evidence="1">
    <location>
        <begin position="6"/>
        <end position="24"/>
    </location>
</feature>
<accession>A0A5D4K6Q4</accession>
<feature type="transmembrane region" description="Helical" evidence="1">
    <location>
        <begin position="109"/>
        <end position="130"/>
    </location>
</feature>
<dbReference type="RefSeq" id="WP_148948604.1">
    <property type="nucleotide sequence ID" value="NZ_VTEH01000023.1"/>
</dbReference>
<feature type="transmembrane region" description="Helical" evidence="1">
    <location>
        <begin position="223"/>
        <end position="240"/>
    </location>
</feature>
<dbReference type="AlphaFoldDB" id="A0A5D4K6Q4"/>
<feature type="transmembrane region" description="Helical" evidence="1">
    <location>
        <begin position="170"/>
        <end position="187"/>
    </location>
</feature>
<feature type="transmembrane region" description="Helical" evidence="1">
    <location>
        <begin position="136"/>
        <end position="158"/>
    </location>
</feature>
<evidence type="ECO:0000313" key="3">
    <source>
        <dbReference type="Proteomes" id="UP000323317"/>
    </source>
</evidence>
<proteinExistence type="predicted"/>
<comment type="caution">
    <text evidence="2">The sequence shown here is derived from an EMBL/GenBank/DDBJ whole genome shotgun (WGS) entry which is preliminary data.</text>
</comment>
<dbReference type="EMBL" id="VTEH01000023">
    <property type="protein sequence ID" value="TYR73004.1"/>
    <property type="molecule type" value="Genomic_DNA"/>
</dbReference>
<name>A0A5D4K6Q4_9BACI</name>
<gene>
    <name evidence="2" type="ORF">FZC79_20705</name>
</gene>
<keyword evidence="1" id="KW-0812">Transmembrane</keyword>
<organism evidence="2 3">
    <name type="scientific">Rossellomorea vietnamensis</name>
    <dbReference type="NCBI Taxonomy" id="218284"/>
    <lineage>
        <taxon>Bacteria</taxon>
        <taxon>Bacillati</taxon>
        <taxon>Bacillota</taxon>
        <taxon>Bacilli</taxon>
        <taxon>Bacillales</taxon>
        <taxon>Bacillaceae</taxon>
        <taxon>Rossellomorea</taxon>
    </lineage>
</organism>
<keyword evidence="1" id="KW-0472">Membrane</keyword>
<protein>
    <recommendedName>
        <fullName evidence="4">ZIP Zinc transporter</fullName>
    </recommendedName>
</protein>
<evidence type="ECO:0000313" key="2">
    <source>
        <dbReference type="EMBL" id="TYR73004.1"/>
    </source>
</evidence>
<evidence type="ECO:0000256" key="1">
    <source>
        <dbReference type="SAM" id="Phobius"/>
    </source>
</evidence>
<reference evidence="2 3" key="1">
    <citation type="submission" date="2019-08" db="EMBL/GenBank/DDBJ databases">
        <title>Bacillus genomes from the desert of Cuatro Cienegas, Coahuila.</title>
        <authorList>
            <person name="Olmedo-Alvarez G."/>
        </authorList>
    </citation>
    <scope>NUCLEOTIDE SEQUENCE [LARGE SCALE GENOMIC DNA]</scope>
    <source>
        <strain evidence="2 3">CH40_1T</strain>
    </source>
</reference>
<dbReference type="Proteomes" id="UP000323317">
    <property type="component" value="Unassembled WGS sequence"/>
</dbReference>
<keyword evidence="1" id="KW-1133">Transmembrane helix</keyword>
<sequence length="241" mass="26859">MDWTSLGLAVFLALVHLSARRMAFLESIPRSKFLSIAGGVSVAYVFIHILPELKEHQESIAESAALISYLEHHAYLIAMLGLVVFYGLEKAVQDSKKLNTEQEDKPARSAFWVHISSFFIYNGLIGYLLVHREDEGLVNLFLYGAAMALHFVVVDFGLREHHKDRYDREGRWVLAAAIVIGWAVGILTEIPEALLALLFAFLSGSIILNVLKEEIPEERKSSFWAFTAGGIAYVILLLGVG</sequence>
<feature type="transmembrane region" description="Helical" evidence="1">
    <location>
        <begin position="70"/>
        <end position="88"/>
    </location>
</feature>
<feature type="transmembrane region" description="Helical" evidence="1">
    <location>
        <begin position="33"/>
        <end position="50"/>
    </location>
</feature>